<dbReference type="InterPro" id="IPR011989">
    <property type="entry name" value="ARM-like"/>
</dbReference>
<dbReference type="SUPFAM" id="SSF48371">
    <property type="entry name" value="ARM repeat"/>
    <property type="match status" value="1"/>
</dbReference>
<dbReference type="AlphaFoldDB" id="A0AA41QRN1"/>
<name>A0AA41QRN1_9HYPH</name>
<protein>
    <recommendedName>
        <fullName evidence="3">HEAT repeat domain-containing protein</fullName>
    </recommendedName>
</protein>
<dbReference type="Proteomes" id="UP001156140">
    <property type="component" value="Unassembled WGS sequence"/>
</dbReference>
<sequence>MPVLDRLANALGRNDEAPNVALAESLAASGDEAGIAELAGAIGSAPQAVRNDAIKALYELGERRPELLAPHWQALFAALKSRNNRMVWGALTAIDTITAERSADIAARLPEILEAAAGRSAIARDKTVSILVKLAEAGHQARTLPILLDTLRTAPDNQLPSYAEAVGPLIGRDNIEEFRAILETRLRGMEQKSKRVRIEKVLRRLPR</sequence>
<dbReference type="EMBL" id="JALAZD010000004">
    <property type="protein sequence ID" value="MCI0129308.1"/>
    <property type="molecule type" value="Genomic_DNA"/>
</dbReference>
<dbReference type="Gene3D" id="1.25.10.10">
    <property type="entry name" value="Leucine-rich Repeat Variant"/>
    <property type="match status" value="1"/>
</dbReference>
<organism evidence="1 2">
    <name type="scientific">Paradevosia shaoguanensis</name>
    <dbReference type="NCBI Taxonomy" id="1335043"/>
    <lineage>
        <taxon>Bacteria</taxon>
        <taxon>Pseudomonadati</taxon>
        <taxon>Pseudomonadota</taxon>
        <taxon>Alphaproteobacteria</taxon>
        <taxon>Hyphomicrobiales</taxon>
        <taxon>Devosiaceae</taxon>
        <taxon>Paradevosia</taxon>
    </lineage>
</organism>
<proteinExistence type="predicted"/>
<evidence type="ECO:0008006" key="3">
    <source>
        <dbReference type="Google" id="ProtNLM"/>
    </source>
</evidence>
<dbReference type="InterPro" id="IPR016024">
    <property type="entry name" value="ARM-type_fold"/>
</dbReference>
<keyword evidence="2" id="KW-1185">Reference proteome</keyword>
<evidence type="ECO:0000313" key="1">
    <source>
        <dbReference type="EMBL" id="MCI0129308.1"/>
    </source>
</evidence>
<evidence type="ECO:0000313" key="2">
    <source>
        <dbReference type="Proteomes" id="UP001156140"/>
    </source>
</evidence>
<accession>A0AA41QRN1</accession>
<comment type="caution">
    <text evidence="1">The sequence shown here is derived from an EMBL/GenBank/DDBJ whole genome shotgun (WGS) entry which is preliminary data.</text>
</comment>
<gene>
    <name evidence="1" type="ORF">ML536_20940</name>
</gene>
<dbReference type="RefSeq" id="WP_281737227.1">
    <property type="nucleotide sequence ID" value="NZ_JAKETQ010000004.1"/>
</dbReference>
<reference evidence="1" key="1">
    <citation type="submission" date="2022-03" db="EMBL/GenBank/DDBJ databases">
        <title>The complete genome sequence of a Methyloterrigena soli.</title>
        <authorList>
            <person name="Zi Z."/>
        </authorList>
    </citation>
    <scope>NUCLEOTIDE SEQUENCE</scope>
    <source>
        <strain evidence="1">M48</strain>
    </source>
</reference>